<dbReference type="CDD" id="cd19545">
    <property type="entry name" value="FUM14_C_NRPS-like"/>
    <property type="match status" value="3"/>
</dbReference>
<dbReference type="Pfam" id="PF00550">
    <property type="entry name" value="PP-binding"/>
    <property type="match status" value="6"/>
</dbReference>
<dbReference type="SUPFAM" id="SSF47336">
    <property type="entry name" value="ACP-like"/>
    <property type="match status" value="6"/>
</dbReference>
<dbReference type="Gene3D" id="3.40.50.980">
    <property type="match status" value="4"/>
</dbReference>
<evidence type="ECO:0000256" key="2">
    <source>
        <dbReference type="ARBA" id="ARBA00022450"/>
    </source>
</evidence>
<name>G2QG12_THET4</name>
<feature type="domain" description="Carrier" evidence="7">
    <location>
        <begin position="3034"/>
        <end position="3110"/>
    </location>
</feature>
<keyword evidence="9" id="KW-1185">Reference proteome</keyword>
<feature type="domain" description="Carrier" evidence="7">
    <location>
        <begin position="6165"/>
        <end position="6241"/>
    </location>
</feature>
<feature type="domain" description="Carrier" evidence="7">
    <location>
        <begin position="6781"/>
        <end position="6854"/>
    </location>
</feature>
<dbReference type="PANTHER" id="PTHR45527">
    <property type="entry name" value="NONRIBOSOMAL PEPTIDE SYNTHETASE"/>
    <property type="match status" value="1"/>
</dbReference>
<evidence type="ECO:0000313" key="8">
    <source>
        <dbReference type="EMBL" id="AEO59325.1"/>
    </source>
</evidence>
<dbReference type="Gene3D" id="3.30.300.30">
    <property type="match status" value="5"/>
</dbReference>
<dbReference type="CDD" id="cd19534">
    <property type="entry name" value="E_NRPS"/>
    <property type="match status" value="2"/>
</dbReference>
<dbReference type="Gene3D" id="3.30.559.10">
    <property type="entry name" value="Chloramphenicol acetyltransferase-like domain"/>
    <property type="match status" value="8"/>
</dbReference>
<dbReference type="InterPro" id="IPR000873">
    <property type="entry name" value="AMP-dep_synth/lig_dom"/>
</dbReference>
<keyword evidence="4" id="KW-0436">Ligase</keyword>
<evidence type="ECO:0000313" key="9">
    <source>
        <dbReference type="Proteomes" id="UP000007322"/>
    </source>
</evidence>
<dbReference type="InterPro" id="IPR042099">
    <property type="entry name" value="ANL_N_sf"/>
</dbReference>
<dbReference type="InterPro" id="IPR009081">
    <property type="entry name" value="PP-bd_ACP"/>
</dbReference>
<comment type="similarity">
    <text evidence="5">Belongs to the NRP synthetase family.</text>
</comment>
<dbReference type="Proteomes" id="UP000007322">
    <property type="component" value="Chromosome 4"/>
</dbReference>
<dbReference type="CDD" id="cd19542">
    <property type="entry name" value="CT_NRPS-like"/>
    <property type="match status" value="3"/>
</dbReference>
<feature type="compositionally biased region" description="Low complexity" evidence="6">
    <location>
        <begin position="7604"/>
        <end position="7620"/>
    </location>
</feature>
<dbReference type="VEuPathDB" id="FungiDB:MYCTH_94652"/>
<feature type="compositionally biased region" description="Pro residues" evidence="6">
    <location>
        <begin position="841"/>
        <end position="856"/>
    </location>
</feature>
<comment type="pathway">
    <text evidence="1">Secondary metabolite biosynthesis.</text>
</comment>
<dbReference type="OrthoDB" id="416786at2759"/>
<dbReference type="SMART" id="SM01294">
    <property type="entry name" value="PKS_PP_betabranch"/>
    <property type="match status" value="1"/>
</dbReference>
<dbReference type="InterPro" id="IPR023213">
    <property type="entry name" value="CAT-like_dom_sf"/>
</dbReference>
<reference evidence="8 9" key="1">
    <citation type="journal article" date="2011" name="Nat. Biotechnol.">
        <title>Comparative genomic analysis of the thermophilic biomass-degrading fungi Myceliophthora thermophila and Thielavia terrestris.</title>
        <authorList>
            <person name="Berka R.M."/>
            <person name="Grigoriev I.V."/>
            <person name="Otillar R."/>
            <person name="Salamov A."/>
            <person name="Grimwood J."/>
            <person name="Reid I."/>
            <person name="Ishmael N."/>
            <person name="John T."/>
            <person name="Darmond C."/>
            <person name="Moisan M.-C."/>
            <person name="Henrissat B."/>
            <person name="Coutinho P.M."/>
            <person name="Lombard V."/>
            <person name="Natvig D.O."/>
            <person name="Lindquist E."/>
            <person name="Schmutz J."/>
            <person name="Lucas S."/>
            <person name="Harris P."/>
            <person name="Powlowski J."/>
            <person name="Bellemare A."/>
            <person name="Taylor D."/>
            <person name="Butler G."/>
            <person name="de Vries R.P."/>
            <person name="Allijn I.E."/>
            <person name="van den Brink J."/>
            <person name="Ushinsky S."/>
            <person name="Storms R."/>
            <person name="Powell A.J."/>
            <person name="Paulsen I.T."/>
            <person name="Elbourne L.D.H."/>
            <person name="Baker S.E."/>
            <person name="Magnuson J."/>
            <person name="LaBoissiere S."/>
            <person name="Clutterbuck A.J."/>
            <person name="Martinez D."/>
            <person name="Wogulis M."/>
            <person name="de Leon A.L."/>
            <person name="Rey M.W."/>
            <person name="Tsang A."/>
        </authorList>
    </citation>
    <scope>NUCLEOTIDE SEQUENCE [LARGE SCALE GENOMIC DNA]</scope>
    <source>
        <strain evidence="9">ATCC 42464 / BCRC 31852 / DSM 1799</strain>
    </source>
</reference>
<dbReference type="PROSITE" id="PS00012">
    <property type="entry name" value="PHOSPHOPANTETHEINE"/>
    <property type="match status" value="3"/>
</dbReference>
<dbReference type="Gene3D" id="3.40.50.12780">
    <property type="entry name" value="N-terminal domain of ligase-like"/>
    <property type="match status" value="3"/>
</dbReference>
<dbReference type="SUPFAM" id="SSF56801">
    <property type="entry name" value="Acetyl-CoA synthetase-like"/>
    <property type="match status" value="5"/>
</dbReference>
<dbReference type="InterPro" id="IPR045851">
    <property type="entry name" value="AMP-bd_C_sf"/>
</dbReference>
<feature type="compositionally biased region" description="Low complexity" evidence="6">
    <location>
        <begin position="7433"/>
        <end position="7448"/>
    </location>
</feature>
<gene>
    <name evidence="8" type="ORF">MYCTH_94652</name>
</gene>
<dbReference type="NCBIfam" id="TIGR01733">
    <property type="entry name" value="AA-adenyl-dom"/>
    <property type="match status" value="4"/>
</dbReference>
<feature type="compositionally biased region" description="Low complexity" evidence="6">
    <location>
        <begin position="831"/>
        <end position="840"/>
    </location>
</feature>
<feature type="region of interest" description="Disordered" evidence="6">
    <location>
        <begin position="4685"/>
        <end position="4728"/>
    </location>
</feature>
<evidence type="ECO:0000256" key="4">
    <source>
        <dbReference type="ARBA" id="ARBA00022598"/>
    </source>
</evidence>
<dbReference type="Gene3D" id="1.10.1200.10">
    <property type="entry name" value="ACP-like"/>
    <property type="match status" value="6"/>
</dbReference>
<dbReference type="InterPro" id="IPR020806">
    <property type="entry name" value="PKS_PP-bd"/>
</dbReference>
<dbReference type="FunFam" id="3.30.300.30:FF:000015">
    <property type="entry name" value="Nonribosomal peptide synthase SidD"/>
    <property type="match status" value="5"/>
</dbReference>
<dbReference type="eggNOG" id="KOG1178">
    <property type="taxonomic scope" value="Eukaryota"/>
</dbReference>
<feature type="domain" description="Carrier" evidence="7">
    <location>
        <begin position="1944"/>
        <end position="2020"/>
    </location>
</feature>
<dbReference type="GeneID" id="11506098"/>
<dbReference type="InterPro" id="IPR020845">
    <property type="entry name" value="AMP-binding_CS"/>
</dbReference>
<evidence type="ECO:0000256" key="6">
    <source>
        <dbReference type="SAM" id="MobiDB-lite"/>
    </source>
</evidence>
<dbReference type="InterPro" id="IPR010071">
    <property type="entry name" value="AA_adenyl_dom"/>
</dbReference>
<dbReference type="InParanoid" id="G2QG12"/>
<dbReference type="STRING" id="573729.G2QG12"/>
<dbReference type="FunFam" id="1.10.1200.10:FF:000005">
    <property type="entry name" value="Nonribosomal peptide synthetase 1"/>
    <property type="match status" value="3"/>
</dbReference>
<dbReference type="FunFam" id="3.30.559.30:FF:000003">
    <property type="entry name" value="Nonribosomal peptide synthase SidD"/>
    <property type="match status" value="1"/>
</dbReference>
<feature type="compositionally biased region" description="Low complexity" evidence="6">
    <location>
        <begin position="7533"/>
        <end position="7568"/>
    </location>
</feature>
<evidence type="ECO:0000256" key="5">
    <source>
        <dbReference type="ARBA" id="ARBA00029454"/>
    </source>
</evidence>
<dbReference type="SUPFAM" id="SSF52777">
    <property type="entry name" value="CoA-dependent acyltransferases"/>
    <property type="match status" value="17"/>
</dbReference>
<dbReference type="Gene3D" id="2.30.38.10">
    <property type="entry name" value="Luciferase, Domain 3"/>
    <property type="match status" value="2"/>
</dbReference>
<keyword evidence="2" id="KW-0596">Phosphopantetheine</keyword>
<dbReference type="KEGG" id="mtm:MYCTH_94652"/>
<dbReference type="NCBIfam" id="NF003417">
    <property type="entry name" value="PRK04813.1"/>
    <property type="match status" value="5"/>
</dbReference>
<dbReference type="PROSITE" id="PS50075">
    <property type="entry name" value="CARRIER"/>
    <property type="match status" value="6"/>
</dbReference>
<dbReference type="GO" id="GO:0043041">
    <property type="term" value="P:amino acid activation for nonribosomal peptide biosynthetic process"/>
    <property type="evidence" value="ECO:0007669"/>
    <property type="project" value="TreeGrafter"/>
</dbReference>
<dbReference type="GO" id="GO:0031177">
    <property type="term" value="F:phosphopantetheine binding"/>
    <property type="evidence" value="ECO:0007669"/>
    <property type="project" value="InterPro"/>
</dbReference>
<evidence type="ECO:0000256" key="3">
    <source>
        <dbReference type="ARBA" id="ARBA00022553"/>
    </source>
</evidence>
<feature type="compositionally biased region" description="Low complexity" evidence="6">
    <location>
        <begin position="4690"/>
        <end position="4719"/>
    </location>
</feature>
<protein>
    <submittedName>
        <fullName evidence="8">Non-ribosomal peptide synthetase</fullName>
    </submittedName>
</protein>
<dbReference type="GO" id="GO:0005737">
    <property type="term" value="C:cytoplasm"/>
    <property type="evidence" value="ECO:0007669"/>
    <property type="project" value="TreeGrafter"/>
</dbReference>
<dbReference type="OMA" id="HAMERIV"/>
<accession>G2QG12</accession>
<dbReference type="RefSeq" id="XP_003664570.1">
    <property type="nucleotide sequence ID" value="XM_003664522.1"/>
</dbReference>
<dbReference type="FunFam" id="3.30.559.30:FF:000005">
    <property type="entry name" value="Nonribosomal peptide synthase Pes1"/>
    <property type="match status" value="1"/>
</dbReference>
<dbReference type="GO" id="GO:0016874">
    <property type="term" value="F:ligase activity"/>
    <property type="evidence" value="ECO:0007669"/>
    <property type="project" value="UniProtKB-KW"/>
</dbReference>
<feature type="region of interest" description="Disordered" evidence="6">
    <location>
        <begin position="822"/>
        <end position="859"/>
    </location>
</feature>
<feature type="region of interest" description="Disordered" evidence="6">
    <location>
        <begin position="7404"/>
        <end position="7674"/>
    </location>
</feature>
<dbReference type="InterPro" id="IPR001242">
    <property type="entry name" value="Condensation_dom"/>
</dbReference>
<dbReference type="InterPro" id="IPR036736">
    <property type="entry name" value="ACP-like_sf"/>
</dbReference>
<dbReference type="InterPro" id="IPR006162">
    <property type="entry name" value="Ppantetheine_attach_site"/>
</dbReference>
<dbReference type="FunFam" id="3.30.559.10:FF:000016">
    <property type="entry name" value="Nonribosomal peptide synthase Pes1"/>
    <property type="match status" value="1"/>
</dbReference>
<dbReference type="PROSITE" id="PS00455">
    <property type="entry name" value="AMP_BINDING"/>
    <property type="match status" value="3"/>
</dbReference>
<dbReference type="GO" id="GO:0044550">
    <property type="term" value="P:secondary metabolite biosynthetic process"/>
    <property type="evidence" value="ECO:0007669"/>
    <property type="project" value="TreeGrafter"/>
</dbReference>
<dbReference type="HOGENOM" id="CLU_222796_0_0_1"/>
<dbReference type="Gene3D" id="3.30.559.30">
    <property type="entry name" value="Nonribosomal peptide synthetase, condensation domain"/>
    <property type="match status" value="9"/>
</dbReference>
<proteinExistence type="inferred from homology"/>
<organism evidence="8 9">
    <name type="scientific">Thermothelomyces thermophilus (strain ATCC 42464 / BCRC 31852 / DSM 1799)</name>
    <name type="common">Sporotrichum thermophile</name>
    <dbReference type="NCBI Taxonomy" id="573729"/>
    <lineage>
        <taxon>Eukaryota</taxon>
        <taxon>Fungi</taxon>
        <taxon>Dikarya</taxon>
        <taxon>Ascomycota</taxon>
        <taxon>Pezizomycotina</taxon>
        <taxon>Sordariomycetes</taxon>
        <taxon>Sordariomycetidae</taxon>
        <taxon>Sordariales</taxon>
        <taxon>Chaetomiaceae</taxon>
        <taxon>Thermothelomyces</taxon>
    </lineage>
</organism>
<evidence type="ECO:0000259" key="7">
    <source>
        <dbReference type="PROSITE" id="PS50075"/>
    </source>
</evidence>
<dbReference type="CDD" id="cd05918">
    <property type="entry name" value="A_NRPS_SidN3_like"/>
    <property type="match status" value="5"/>
</dbReference>
<evidence type="ECO:0000256" key="1">
    <source>
        <dbReference type="ARBA" id="ARBA00005179"/>
    </source>
</evidence>
<dbReference type="Pfam" id="PF00501">
    <property type="entry name" value="AMP-binding"/>
    <property type="match status" value="5"/>
</dbReference>
<sequence length="7692" mass="841138">MHSSRLSNDITRKSFWAQRLQTVEAAPDAPLFFDKLDGTPSTIKPSTVGLDGYARTKAVMAVDASNLQEAASMHSLSEDTLVLTAWAILLRAYAGEDGPVSFGVCLDREQAAWLSTMAMTGDDGLLSVMRAAEQDMKLTMSHTLPFHSLGAFAETTGFGTIVSAVYVHSWKSRFPEMHLPPGISTNVIFFPYSQSMATAFVNIAHGTMVHLYLSFRKDAMSPERAQSLIDNYAHVINVLTLKLRSVGRFDADDLFVKTIDTVSRNDYNRIVEFSAPLPLRLDDCVHDLILAKCAKPENANRVAVAAWDGSFTYAELARQAFRLAGVIASKAHQLNARADGRQLFVPFFLSKSKWTPVAILATLAAGGACVPLEPSHPAARRNDILGQLQAPIVLTNKSLHQTLAKSLDQQTPVRHLICVDGDEKPSASVPLPYVQPDHLCYVIFTSGSTGSPKGVEWQHSTLATSVWEHGREFYMNESTRVLQYASHVFDVSVVELVTPLVHGGCIVIPSDDHRLEPKKLAKFMESMKVNTALFAASFARILDPALVPSLRTLILGGEAIGQDNIEKWTPVLDRFIIGYGSAETCINCAKNEFSVQTKAKKPWKESLGHAIGGRMLIADRFDSDRLAPIGAVGEIIVEGPILAHGYLNDEAKTAKSFIQNPAWVRKTHFYPATPNRRFYRTGDLGRQAMDGSISFAGRADFQVKIRGQRMELDEVRFHVVKAFPQAVDVHVDVICPANEKVLAAFISFGAGSGIEDGIQIYPVDQDLADAIRKAKETLRASLPVAAVPAFFIPVVSFPYLVSGKVNRRQLLEFANQSSIKQLSSYSRPNNPQAAASSTPARPTPSAPQPIPSPEPTPSISATDVEKILVSCCRDALKSQSFGPDSNFLTSGGDSVAAIRVASAARDHGVSVTVADLFNAPNMRALARTVSGGEASAENGELDIPVALSLLPSDLVDEIVGDVKSRSPASHNVLDVYPCTPLQEALLTASSMRIDAYIARLKLELPPPVDINRFKAAWAAVAQRHDILRTRIFEGPHGAVQVVYDSQLTWHIGSDLEAYCEHDRSLPMSFGDNLVRLGLVGRTFILTIHHSLFDGWSITRLFEDVEREYAGLEALETLPHKLYIQHLSQLDAEAPRVFWINKLASDTGLAASHFPQTIGSNYTPVPDSVVKMKLAMTEDAKSEFTMPTRIRAAWALLVGRYLDSQDVVFGETFSGRSSSIRRVEAISGPTISTAPVRVTWDNDDTVESLLRRIQKDVLQIDANGHIGIQAISRLSPSAAEACQFQHIIVIQPKMSSMMSDGGGDKLQPRIGLATASLDLRGYHSYALNMDFTLEDDGITVTTTFDSSVFSKQQIQHLQAQFGHVLNQLCRARDLARETIGSIDYASRKDRELQIRNNRQKLQYERTTLLQLLEQHVAAQPTSPAVYAWDGSLNYRELDRGSSALANHLSALGVQKGDYVPYCFPKSVWTTLSILGALKIGAVAVAVEPSHPDSSILKVLSQVKPKVVLCARTFFSRIKAMGFRPFSVEENSIRSISQRTTKRRYSVHPSDTAFVVFTSGSTGEPKGIPLDHGAVCIMAKQHGEVMNIDKNSRILQFAAHVFDVSIGDLAISIYHGACLCVPSDHDRMNNLAAAINKLRANRAWLTPTVASLISPAECPTIEWLSVGGEQLTQACKDIWDGIPLVNVYGPAEVTNLGTAVKVSRDLPITNIGYANGTRLWVCEPGNPRKLAPVGCIGEIVFEGPNVTQGYLNNAKLTESAFPDVLSWTLSDGLKKPVRMYRTGDLARLNVDGSLDFQGRRDTQVKLRGQRLEITAIETALRSAIEEPVELAIDVLDRTSVGRDAFLVAFLHLPDRMMTMMMTEQADASATGLFSTADIKELVADIRSKLSRSLPPHMIPTLFIPLNRLPKLVSGKIDRKSLRLAAAKLTDDEITSYKVDQSVEKRQPSTQEEAAMQRLWANVLRLPESQIGMDDHFVTVGGDSITAIRLVAQARAQGITISVASLFQHGTIANLCGSTSPSTGTAQAAAAAPSGSGSVRKFQHPQLADVALQCGVSEDDIEDIFPTTALQDGMMMLTEKKPTAYVAYHVMPLPSWVDVSIFRRAWQAVTDENPILRTRIVPAGLQAVLCPAPIEWKTPRSSDLSAYISELRQIKVGFGTALTHHAILPNPPRFVFAAHHSVYDGWTMALLSDAVTREYKKLAGINTTPQKDLGPKINFHTFVDYIGTIDKAQASEFWRQQLDGCDPAPFPPSLPSSYEPLANAIFQRTIPFQRAQGSTFTPPTLIRASWAVLISAYSGSHPDVVFGESVTGRSAPVDGVLGLIGPTLATVPFRISVDWAESVNALLNRVQMQSFAMLEYEQYGLPNIKKSAPAAAAACDFQTLLVVHSEVHGSNPQDQLVWSTERPAADFLTNALTLECQPMGSQLVLTASYDSSVIDERQMERMLSTFHHILRQLCQGEFNKTLRLQDIDTLSPSDRADIAAITKTLPPLINDRVHDMFARQAAATPNAIAVSAWDGDFTYGQLDDLSSRLARHLRSLGVGPECFTPFAFEKSKWVPVTQLAILKAGGACVPLDPSQPPDRLTSIVGTLDAKVVVTSATHANLLQASCPQVRHFVAVSQAMMDRLPRHGPPAIHPLTTPGSACYAIFTSGSTGTPKGVVWEHATLCSSMTEHGAAFNYSTSTRVLQFSSHTFDVSVSELLTTLIFGGCVCIPDDFTRLNGIANFMNEKHVNWAFFAPSFARLMDPAAVPGLKTIILGGEAPGKDNIERWSGRPGLELIVTYGPAESCIYCAKNSVRGPQIPGSIGHSIGGTMWVADLGRPSELSPIGAVGEIVVEGSILARGYLKDPAKTAASFRPMPVKWANGRSSRVYYTGDLGRVNSDGTISCLGRRDDQVKIRGQRVELADIEYHLRKDERVRQALVLYPRSGVCADHLVGILSMVRDKPTAVPASSTGITLADPEDWVRIPEVQDRLSQKVPVYMIPTIWVVLNSIPLMPASQKVNKKMVSEWAKAMDQATYEQIAGLSAGNNDSDELSAMNNPLEEQVRTIWSDILNVGPQAIGPNTSFLRLGGDSISAMQVVTRCRNAGIEVTVQDLLKSKTIAEFCQRAALSMSQKTTSVIVVVEEEEKEEKPEFETPFALSPIQKWFMQLAAPHAPNHFNQSHLLRFTEGVDFHKLQDALAAIVQRHPMLRARFQQVSARRNWQQYISPDASGSLRCRHFRSVRTMQKVIEYASDSQACLDIANGPLVAADLCEMTDGTTVLFITCHHLVIDLVSWRIIFQELEEILRTGRLAATQKPLGFRTWCRLLEEHAKSVVIGTVEEVFPAQDFGFWGISSADNTAAHVVEQTFSLDDQATELLMGRCNEAFNTEPLDLLLAAVAHSFNQVFRSVRDSVAIFNEGHGREPWRADVDLSSTVGWFTSMCPIVLSDHTGDALRSLREVKDARRRVPEKGLPFFTSFAQNATTGVEITFNYFGLFQNLERDRALLNRMSWAPFRAPADSAPDVPRFSIFDVSAGVENGVLTMNFTFNNRIRHRHLVQQWIEACSDTLHGLVQATSQRTETSLTLSDFSHLRTTYDELSTLLNTTLPAAGISVANVQDIYACSPMQTALLVSQSMNPTLYAVRYVWEVVPRSSQMVSIDKLVAAWKLVVKQHPMLRTVFVQASSSIDGKSTSAYTQVVLKELEPKVLVCKDATAFPVGRPEHHIASGPPHQVFLTQQTSGKVLVQLDISHTLIDGTSVNILLDTFVKAYDGAPIGVTSHDAYGSYISFLGKQDTDSSRQFWNTYLSGAEPCHFPPLRSGSPSPTRQLEYLDFSYPDPAKLHSLCAESETTAASVYKLAWALLLRAYTGNNSPCFGYLASGRDLPIEGIAEAVGPFINMLVCVIPLEDDDKQVEAVLKAAHADYANCLSHQLCSLAEIQRGLGLGGDDRLFNTAMSVQRLSPPGTSASTVEFRPVHVEDPSEFDIALNIGDAPDYVDVSLTYNTDVLSAHQAKSLAATFNRAIDSILDSMAKPVREVSLLTAEDHQQIMGWNSIASTSTVSAQCDQLIGLHLATKANKPAVSGWDLSLTYSELDALATTVARHLVSQYSVTPNTLVPFCFEKSAWTIVAMLGIMKAGAAFVPLDPKHPIERMVSISRRVHAPLVVCSEQNEHIALDIGGHLSIPYLLVGPRSIESLKKASATHRAGFSPLLNQFRKPSDLAYCLFTSGSTGMPKGVLIQHEALCSGATMHGRAFNYTAQARVLQFASYVFDACITEIFTTLVMGGCVCVPSEEQRMDKDKLMGFVNEQRVNHALLTPSILALMDPLRVPSITTLLLGGEAASSQLIDKWRAPTRRVMIAYGPTECTVICAGHDVTDPSSLRPGKSSIGNSVGSIAWVGDARDHNKLVPVGAIGELLVEGPILGRGYLDDEAKTNAAFVHPAWAGGRRRMYRTGDLVRYQEDGTMEYLGRRDNQVKLRGQRLELGEIEEQLIKRSEVQQCAVLLIKEGVCANKLVAVLTLKAAPNPNPNVAGRLAPAASDPAQGVNVLTGDYVSSTTAILGQALSEVLPSFMVPSCWIVASQLPLMASGKTDRRYLTSCVNNMSQEMYHLCTGEGSQSSSSSSSAAQQEDLTPVERAILQVWSAVLNIPEQSINPSADSFVKMGGDSISAMEVVAQCRAKGIPLRIEQLLKAKSVKQLAVHFENLDIAPAPTPSATAESSAMTAAGAPQQVQQQQQQQQKQQQQEEEEEYDSITMFGLSPIQRMFMRLSPGENHFNQSFLLKVSTDKARVSEDAMRRALNVVVKRHAMLRARFQKLGRTFRQWIEPVVEDSYLFRAWDLPASVEFSPEAVEQIRDTQQSLHLENGPVFAGDLFNIGAEQYVFLTAHHLVIDLVSWRIVLKDLEDYLVRGAISTYRSMSFEKWCGLLGNHRKSLTGTATIPFEVASPDYKYWGMAGKPNHASDFEHRQFVLSAGTSDLLMGPCNDAYATESLDLFFAAVMHSFAATFLDRDVPPIYNEGHGREPWDPSIDLSRTVGWFTTIAPVWVDSRRCNKDILEYVKQVKDVRRNTPHKGFSYFSSLDLESKPFSIEVSFNYFGSFQQLERDDALLKQVHFRNIGVDPCEVGDKHKKFSLIDISAELENNQLVFTFSFNSKISRRDGIERWIGNYQKSLEHMARVLGPRDADSLSINEADVPPAPLSTQLSQDPALKALGISASNIEDVYPCTPSQQGMLLSQSKDPEMYWFRSVYELQFNSRMPVTFDKLRQAWKAVVRRHPVLRTIFVEQNSTDGLYDQLVLRTYEPDIIIEDEVPASMSEADLSEFLKIRIVPSEMLSRRAPQHQLRLARQASTGRVFCSFLLSHAIADGGSMAVMLRDFNNACEARPLDAAKPLLRNYIDYVRSRDAAEDIGFWKKSLQNVEPCFLPTEEQQHQPVAGKVLHKTDVPVNKINYARMQAAARELGVSLFTLLQVTWALTLREYINADRDQCCFGIVTSGRDLPVKEIGSIVGPLVNILISKVALPHDQTIAQIAEAVHDNFIDMLAHQTSSLAEVTHELGSGTLFNTGMTLQKEAAPGGEGFSAVSFRPMGGQDPTEFDMVVQALDNGQALKVHMSYWCDRISDGRADSMAATFASVLSQIVENPSIRPIDLEMASDKDVQQLWEWNAHLPAAVDLRIEEMIAQRTAEHPDREAVWSTEDTLTYEQLDILSGRIAQGFLADLEREEVVPLCFEKSIWIAVAMLAVLKAGGTIVLMDPSHPLERLRCITSTVKARRILASPLQADLCLNRLGLQTVIISKDMFKRRSGVPGTAPRSFMTRGTAKSSADAAYIVFTSGSTGTPKGSVTEHRAFCTATQGYHKAIGQLPGERVLHFASYSFDASLLEILGSLMVGATVCVPTEHERINQLVSFINRSGTTFAVITPTVASLMSPEKVPTLKSLALCGEPMTASHVATWASKVRLVNAFGPSECCVGSAANSFVTEQSSPKCIGKAVSCCYWVVHPRNHNRLARIGSIGELLIEGPILARHYLNEPEKTEAAFISNPDWATKPGRATRLYKTGDLVVQNPDGTFEYVGRKDTQAKIFGQRLELGDVEQAFRNVVPEAENVVAEIATPEGKAPRLVLFFSAKNMSVDDFDVSAAKAQMAKKVPAYMVPSVVVPLDQMPLMPSGKADRKKIKALGASLLMEPEERSGRLPETEMEVTMASLWKEVIRSAPARILADDSFFNVGGDSYTAMKLATAARARAISLNVATIMQTPILSDMAKKAEAAAAASSSSSTAGEQQPSTLDAEAIAPFSMIGWNSTLEAEVCRQCDVPADAIEDVYPCTPLQEGLFVLSIRQPGAYVARHSYRLPPSLDLAKYKAAWETVYQATAILRTHLVQLEKVRGGNKRGGGGLYQAVINKSLVWQRAASLDEFATSRPVTVGGPLAEFAIVEKEEEEEEKKKANSSRYLVLTMHHAAYDASSLGMLLRDVETVYDGGELPSRRPYRDFIKQLQDTPAEQTRDFWARYLDGAQPADFPSVPGGYVPSADAILETDVTMPPARRPGFTASTMIRVAWAMVLGQHAGTSDVVFGETLSGRNGAEDAETQGPMITTLPIRCSLDEYAGVADVLSTMQSALVDMIPHQHAGVQNIKLAGPGAAAACNFGCLVTIAPESSVPTNLGLGLVPVDVGAPPAMSHPLSVQFILRENGKVKVSVYHDHRLVGAAQVEKMVAQFVHVLGQLCGGEKNMVADIEVEAEVEAEATTSGFAPADGGGGGGGGGAGADASLGRDVLGTLNGEIEDLLEEISSQELSKPGTSSSGVTTGATGGVDLEQVIKELWADVLGMQPDEISRGDNFFQLGGDSMASMRLATAAERKGIKINVADIFRHPTLEELCESAAQANVTNPTTEEEEDVVPEPAAVVVQDDYEPFGVIKHLGLDQEEVIETVCRQLSVFPGDVEDIYPATDYQAWAISHGLMRSRGNTNYFLFRLHGQLDTFRLEQACRKMVATNPILRTLFTTLRGQVMQVVVRSYQIEFLRYGSEHSADDNFINYLVEQDAQRSAYLSQSIVRFKLVLHADGHYVLIMRMSHAQYDGMAMPLLIQDLEECYNGQEPKQRPSFGKFIWGAALREEQAVNFWADLLEGSTMTEIVEHSGPSHKHNVDTIRTRTIPPIPVNVAGMSQATLVKAAWALVLAKMSGQRDIVFGNLIFGRNLPVSGVEDISGPCINIIPVRVRVNAMDSIHDLLALVQEQQMAAMPHENLGFRRLIKNCTDWPHWTRFSSVVQHQQLGRDGSEGQEFRLTDNLMCEMGVLGPAYDSADLWVQTTPHTDSFKVEIGSCSSIVQPAVAEMLLDKLCATLSIFAAAEVGNSPHLWELLARDGPPIIPIKSSVVEQVWNKVLPDADAIPWNTPYFDIWGDEIAPARFLEEYAEYGLYFDMEDILENPTKQAQMLLASRAQSDKQRGRTSPRAEPAPVPTRRRAATAAQDATAHSATATTNSRGFWILDPSSNKKSSKKSSRAGAGSSRGGSTIGSPLLVASPRMGLAVGALPPRRKNTMPTPVPAPGPGSLPRRATAGSYDYYPGSGASSTRTTPPPGSGYYYGVGSSTPSSSSSLSSAVGGGHHHHHHHQQQPLWADKNRSYAALSPPLTPGESASQMPSSSSSSSFASPRQNALRPLKLPEYAQASASASASSSSGSSSSSSSPAAGEAERPKLRRKKVASFPVGLGVGQAHGTRVLNGRW</sequence>
<feature type="compositionally biased region" description="Low complexity" evidence="6">
    <location>
        <begin position="7636"/>
        <end position="7657"/>
    </location>
</feature>
<dbReference type="EMBL" id="CP003005">
    <property type="protein sequence ID" value="AEO59325.1"/>
    <property type="molecule type" value="Genomic_DNA"/>
</dbReference>
<feature type="domain" description="Carrier" evidence="7">
    <location>
        <begin position="859"/>
        <end position="933"/>
    </location>
</feature>
<dbReference type="PANTHER" id="PTHR45527:SF1">
    <property type="entry name" value="FATTY ACID SYNTHASE"/>
    <property type="match status" value="1"/>
</dbReference>
<feature type="domain" description="Carrier" evidence="7">
    <location>
        <begin position="4606"/>
        <end position="4683"/>
    </location>
</feature>
<keyword evidence="3" id="KW-0597">Phosphoprotein</keyword>
<dbReference type="SMART" id="SM00823">
    <property type="entry name" value="PKS_PP"/>
    <property type="match status" value="5"/>
</dbReference>
<dbReference type="FunFam" id="3.30.559.30:FF:000002">
    <property type="entry name" value="Nonribosomal peptide synthase Pes1"/>
    <property type="match status" value="2"/>
</dbReference>
<dbReference type="Pfam" id="PF00668">
    <property type="entry name" value="Condensation"/>
    <property type="match status" value="9"/>
</dbReference>